<keyword evidence="2" id="KW-0812">Transmembrane</keyword>
<comment type="caution">
    <text evidence="3">The sequence shown here is derived from an EMBL/GenBank/DDBJ whole genome shotgun (WGS) entry which is preliminary data.</text>
</comment>
<reference evidence="3 4" key="1">
    <citation type="journal article" date="2015" name="Plant Cell">
        <title>Oil accumulation by the oleaginous diatom Fistulifera solaris as revealed by the genome and transcriptome.</title>
        <authorList>
            <person name="Tanaka T."/>
            <person name="Maeda Y."/>
            <person name="Veluchamy A."/>
            <person name="Tanaka M."/>
            <person name="Abida H."/>
            <person name="Marechal E."/>
            <person name="Bowler C."/>
            <person name="Muto M."/>
            <person name="Sunaga Y."/>
            <person name="Tanaka M."/>
            <person name="Yoshino T."/>
            <person name="Taniguchi T."/>
            <person name="Fukuda Y."/>
            <person name="Nemoto M."/>
            <person name="Matsumoto M."/>
            <person name="Wong P.S."/>
            <person name="Aburatani S."/>
            <person name="Fujibuchi W."/>
        </authorList>
    </citation>
    <scope>NUCLEOTIDE SEQUENCE [LARGE SCALE GENOMIC DNA]</scope>
    <source>
        <strain evidence="3 4">JPCC DA0580</strain>
    </source>
</reference>
<keyword evidence="4" id="KW-1185">Reference proteome</keyword>
<dbReference type="EMBL" id="BDSP01000257">
    <property type="protein sequence ID" value="GAX27517.1"/>
    <property type="molecule type" value="Genomic_DNA"/>
</dbReference>
<name>A0A1Z5KMY1_FISSO</name>
<feature type="transmembrane region" description="Helical" evidence="2">
    <location>
        <begin position="12"/>
        <end position="32"/>
    </location>
</feature>
<organism evidence="3 4">
    <name type="scientific">Fistulifera solaris</name>
    <name type="common">Oleaginous diatom</name>
    <dbReference type="NCBI Taxonomy" id="1519565"/>
    <lineage>
        <taxon>Eukaryota</taxon>
        <taxon>Sar</taxon>
        <taxon>Stramenopiles</taxon>
        <taxon>Ochrophyta</taxon>
        <taxon>Bacillariophyta</taxon>
        <taxon>Bacillariophyceae</taxon>
        <taxon>Bacillariophycidae</taxon>
        <taxon>Naviculales</taxon>
        <taxon>Naviculaceae</taxon>
        <taxon>Fistulifera</taxon>
    </lineage>
</organism>
<feature type="region of interest" description="Disordered" evidence="1">
    <location>
        <begin position="54"/>
        <end position="74"/>
    </location>
</feature>
<protein>
    <submittedName>
        <fullName evidence="3">Uncharacterized protein</fullName>
    </submittedName>
</protein>
<keyword evidence="2" id="KW-0472">Membrane</keyword>
<evidence type="ECO:0000256" key="2">
    <source>
        <dbReference type="SAM" id="Phobius"/>
    </source>
</evidence>
<sequence>MNMTSSEGSWWPLLLIVAFIILRIVLYSPNAVGLRRWFQLRKVQLRKQLGYRDDSKYASGGAGQGASAKVKRQG</sequence>
<proteinExistence type="predicted"/>
<gene>
    <name evidence="3" type="ORF">FisN_23Hh014</name>
</gene>
<accession>A0A1Z5KMY1</accession>
<evidence type="ECO:0000313" key="3">
    <source>
        <dbReference type="EMBL" id="GAX27517.1"/>
    </source>
</evidence>
<dbReference type="Proteomes" id="UP000198406">
    <property type="component" value="Unassembled WGS sequence"/>
</dbReference>
<keyword evidence="2" id="KW-1133">Transmembrane helix</keyword>
<dbReference type="OrthoDB" id="50222at2759"/>
<dbReference type="InParanoid" id="A0A1Z5KMY1"/>
<evidence type="ECO:0000313" key="4">
    <source>
        <dbReference type="Proteomes" id="UP000198406"/>
    </source>
</evidence>
<evidence type="ECO:0000256" key="1">
    <source>
        <dbReference type="SAM" id="MobiDB-lite"/>
    </source>
</evidence>
<dbReference type="AlphaFoldDB" id="A0A1Z5KMY1"/>